<dbReference type="RefSeq" id="WP_379528354.1">
    <property type="nucleotide sequence ID" value="NZ_JBHSBI010000006.1"/>
</dbReference>
<evidence type="ECO:0000313" key="3">
    <source>
        <dbReference type="EMBL" id="MFC4008279.1"/>
    </source>
</evidence>
<accession>A0ABV8G7W4</accession>
<evidence type="ECO:0000256" key="2">
    <source>
        <dbReference type="SAM" id="Phobius"/>
    </source>
</evidence>
<comment type="caution">
    <text evidence="3">The sequence shown here is derived from an EMBL/GenBank/DDBJ whole genome shotgun (WGS) entry which is preliminary data.</text>
</comment>
<reference evidence="4" key="1">
    <citation type="journal article" date="2019" name="Int. J. Syst. Evol. Microbiol.">
        <title>The Global Catalogue of Microorganisms (GCM) 10K type strain sequencing project: providing services to taxonomists for standard genome sequencing and annotation.</title>
        <authorList>
            <consortium name="The Broad Institute Genomics Platform"/>
            <consortium name="The Broad Institute Genome Sequencing Center for Infectious Disease"/>
            <person name="Wu L."/>
            <person name="Ma J."/>
        </authorList>
    </citation>
    <scope>NUCLEOTIDE SEQUENCE [LARGE SCALE GENOMIC DNA]</scope>
    <source>
        <strain evidence="4">TBRC 1276</strain>
    </source>
</reference>
<feature type="compositionally biased region" description="Gly residues" evidence="1">
    <location>
        <begin position="191"/>
        <end position="202"/>
    </location>
</feature>
<proteinExistence type="predicted"/>
<keyword evidence="2" id="KW-1133">Transmembrane helix</keyword>
<evidence type="ECO:0000256" key="1">
    <source>
        <dbReference type="SAM" id="MobiDB-lite"/>
    </source>
</evidence>
<keyword evidence="4" id="KW-1185">Reference proteome</keyword>
<gene>
    <name evidence="3" type="ORF">ACFOY2_13690</name>
</gene>
<feature type="region of interest" description="Disordered" evidence="1">
    <location>
        <begin position="178"/>
        <end position="236"/>
    </location>
</feature>
<evidence type="ECO:0000313" key="4">
    <source>
        <dbReference type="Proteomes" id="UP001595851"/>
    </source>
</evidence>
<organism evidence="3 4">
    <name type="scientific">Nonomuraea purpurea</name>
    <dbReference type="NCBI Taxonomy" id="1849276"/>
    <lineage>
        <taxon>Bacteria</taxon>
        <taxon>Bacillati</taxon>
        <taxon>Actinomycetota</taxon>
        <taxon>Actinomycetes</taxon>
        <taxon>Streptosporangiales</taxon>
        <taxon>Streptosporangiaceae</taxon>
        <taxon>Nonomuraea</taxon>
    </lineage>
</organism>
<protein>
    <submittedName>
        <fullName evidence="3">Uncharacterized protein</fullName>
    </submittedName>
</protein>
<keyword evidence="2" id="KW-0812">Transmembrane</keyword>
<feature type="compositionally biased region" description="Polar residues" evidence="1">
    <location>
        <begin position="217"/>
        <end position="236"/>
    </location>
</feature>
<dbReference type="EMBL" id="JBHSBI010000006">
    <property type="protein sequence ID" value="MFC4008279.1"/>
    <property type="molecule type" value="Genomic_DNA"/>
</dbReference>
<sequence>MSNFEERLLAALKDEITTRTAGNEMTTTTSARRRYAGLSAAVAGAAAATTAVVLLTSGSPAFAVTTSADGTVSVRISEFRDPEGLEAELGRAGVKAVVDYLPEGQTCKGPRGERGSATGQFQSSMGKDGGGIWFKIEKGQVPAGETLVLAVSKSSGGDDQAPFATSLEIVKGTVSDCEAIPMPAPGSPGTRDGGGVQSGTGEDGPVLHSRTEGSDPTPHTGTNGQEPAPTVTSRSG</sequence>
<dbReference type="Proteomes" id="UP001595851">
    <property type="component" value="Unassembled WGS sequence"/>
</dbReference>
<name>A0ABV8G7W4_9ACTN</name>
<keyword evidence="2" id="KW-0472">Membrane</keyword>
<feature type="transmembrane region" description="Helical" evidence="2">
    <location>
        <begin position="35"/>
        <end position="55"/>
    </location>
</feature>